<sequence>MKRMRPFIVIAILCTFIFSACSKESRIAIPYDGDKIVLNTLIQPDSLVYIRVTASKPVREYQNLKFPELKNAVVSMYEDGKTMPAPGWKVINGKGYYVSHAPARAGSQYKITVNYSGLTSVAATDSTPQRPDIRDGVAQKLGNRVRFTLKDNVNEKNYYRIRVYNADTVNGIITPFKRDTVKFRLDPSFNNNFADIIGNSYNSEVLLSDERISGKDVLFVLQTSKQVTASYMIVEVSNLTTGAFRYLDATSDQRLEDGIDFTLNPEDIYSNVENGYGIVAGVNAGRLSFAVE</sequence>
<protein>
    <submittedName>
        <fullName evidence="1">DUF4249 domain-containing protein</fullName>
    </submittedName>
</protein>
<reference evidence="1 2" key="1">
    <citation type="submission" date="2019-08" db="EMBL/GenBank/DDBJ databases">
        <title>Whole genome sequencing of chitin degrading bacteria Chitinophaga pinensis YS16.</title>
        <authorList>
            <person name="Singh R.P."/>
            <person name="Manchanda G."/>
            <person name="Maurya I.K."/>
            <person name="Joshi N.K."/>
            <person name="Srivastava A.K."/>
        </authorList>
    </citation>
    <scope>NUCLEOTIDE SEQUENCE [LARGE SCALE GENOMIC DNA]</scope>
    <source>
        <strain evidence="1 2">YS-16</strain>
    </source>
</reference>
<dbReference type="InterPro" id="IPR025345">
    <property type="entry name" value="DUF4249"/>
</dbReference>
<evidence type="ECO:0000313" key="1">
    <source>
        <dbReference type="EMBL" id="TWW00748.1"/>
    </source>
</evidence>
<gene>
    <name evidence="1" type="ORF">FEF09_09615</name>
</gene>
<dbReference type="Proteomes" id="UP000318815">
    <property type="component" value="Unassembled WGS sequence"/>
</dbReference>
<organism evidence="1 2">
    <name type="scientific">Chitinophaga pinensis</name>
    <dbReference type="NCBI Taxonomy" id="79329"/>
    <lineage>
        <taxon>Bacteria</taxon>
        <taxon>Pseudomonadati</taxon>
        <taxon>Bacteroidota</taxon>
        <taxon>Chitinophagia</taxon>
        <taxon>Chitinophagales</taxon>
        <taxon>Chitinophagaceae</taxon>
        <taxon>Chitinophaga</taxon>
    </lineage>
</organism>
<keyword evidence="2" id="KW-1185">Reference proteome</keyword>
<dbReference type="EMBL" id="VOHS01000007">
    <property type="protein sequence ID" value="TWW00748.1"/>
    <property type="molecule type" value="Genomic_DNA"/>
</dbReference>
<accession>A0A5C6LVY3</accession>
<dbReference type="AlphaFoldDB" id="A0A5C6LVY3"/>
<name>A0A5C6LVY3_9BACT</name>
<dbReference type="Pfam" id="PF14054">
    <property type="entry name" value="DUF4249"/>
    <property type="match status" value="1"/>
</dbReference>
<proteinExistence type="predicted"/>
<dbReference type="OrthoDB" id="1115009at2"/>
<evidence type="ECO:0000313" key="2">
    <source>
        <dbReference type="Proteomes" id="UP000318815"/>
    </source>
</evidence>
<dbReference type="RefSeq" id="WP_146304909.1">
    <property type="nucleotide sequence ID" value="NZ_VOHS01000007.1"/>
</dbReference>
<dbReference type="PROSITE" id="PS51257">
    <property type="entry name" value="PROKAR_LIPOPROTEIN"/>
    <property type="match status" value="1"/>
</dbReference>
<comment type="caution">
    <text evidence="1">The sequence shown here is derived from an EMBL/GenBank/DDBJ whole genome shotgun (WGS) entry which is preliminary data.</text>
</comment>